<evidence type="ECO:0000313" key="3">
    <source>
        <dbReference type="Proteomes" id="UP000177579"/>
    </source>
</evidence>
<proteinExistence type="predicted"/>
<organism evidence="2 3">
    <name type="scientific">Candidatus Falkowbacteria bacterium RIFOXYD2_FULL_34_120</name>
    <dbReference type="NCBI Taxonomy" id="1798007"/>
    <lineage>
        <taxon>Bacteria</taxon>
        <taxon>Candidatus Falkowiibacteriota</taxon>
    </lineage>
</organism>
<dbReference type="Proteomes" id="UP000177579">
    <property type="component" value="Unassembled WGS sequence"/>
</dbReference>
<protein>
    <submittedName>
        <fullName evidence="2">Uncharacterized protein</fullName>
    </submittedName>
</protein>
<feature type="compositionally biased region" description="Basic and acidic residues" evidence="1">
    <location>
        <begin position="36"/>
        <end position="47"/>
    </location>
</feature>
<comment type="caution">
    <text evidence="2">The sequence shown here is derived from an EMBL/GenBank/DDBJ whole genome shotgun (WGS) entry which is preliminary data.</text>
</comment>
<feature type="compositionally biased region" description="Basic and acidic residues" evidence="1">
    <location>
        <begin position="18"/>
        <end position="30"/>
    </location>
</feature>
<reference evidence="2 3" key="1">
    <citation type="journal article" date="2016" name="Nat. Commun.">
        <title>Thousands of microbial genomes shed light on interconnected biogeochemical processes in an aquifer system.</title>
        <authorList>
            <person name="Anantharaman K."/>
            <person name="Brown C.T."/>
            <person name="Hug L.A."/>
            <person name="Sharon I."/>
            <person name="Castelle C.J."/>
            <person name="Probst A.J."/>
            <person name="Thomas B.C."/>
            <person name="Singh A."/>
            <person name="Wilkins M.J."/>
            <person name="Karaoz U."/>
            <person name="Brodie E.L."/>
            <person name="Williams K.H."/>
            <person name="Hubbard S.S."/>
            <person name="Banfield J.F."/>
        </authorList>
    </citation>
    <scope>NUCLEOTIDE SEQUENCE [LARGE SCALE GENOMIC DNA]</scope>
</reference>
<gene>
    <name evidence="2" type="ORF">A2531_02945</name>
</gene>
<feature type="region of interest" description="Disordered" evidence="1">
    <location>
        <begin position="1"/>
        <end position="63"/>
    </location>
</feature>
<accession>A0A1F5TNH0</accession>
<sequence>MNLENADEIKPVMPKQKINPDNKEQQKSPDKLPPIRRLDKGKEKKYPTEGNNPETGKIFEDYG</sequence>
<name>A0A1F5TNH0_9BACT</name>
<dbReference type="AlphaFoldDB" id="A0A1F5TNH0"/>
<evidence type="ECO:0000313" key="2">
    <source>
        <dbReference type="EMBL" id="OGF40503.1"/>
    </source>
</evidence>
<evidence type="ECO:0000256" key="1">
    <source>
        <dbReference type="SAM" id="MobiDB-lite"/>
    </source>
</evidence>
<dbReference type="EMBL" id="MFGO01000027">
    <property type="protein sequence ID" value="OGF40503.1"/>
    <property type="molecule type" value="Genomic_DNA"/>
</dbReference>